<keyword evidence="2" id="KW-1185">Reference proteome</keyword>
<reference evidence="1 2" key="1">
    <citation type="submission" date="2024-04" db="EMBL/GenBank/DDBJ databases">
        <title>Tritrichomonas musculus Genome.</title>
        <authorList>
            <person name="Alves-Ferreira E."/>
            <person name="Grigg M."/>
            <person name="Lorenzi H."/>
            <person name="Galac M."/>
        </authorList>
    </citation>
    <scope>NUCLEOTIDE SEQUENCE [LARGE SCALE GENOMIC DNA]</scope>
    <source>
        <strain evidence="1 2">EAF2021</strain>
    </source>
</reference>
<comment type="caution">
    <text evidence="1">The sequence shown here is derived from an EMBL/GenBank/DDBJ whole genome shotgun (WGS) entry which is preliminary data.</text>
</comment>
<gene>
    <name evidence="1" type="ORF">M9Y10_009257</name>
</gene>
<evidence type="ECO:0008006" key="3">
    <source>
        <dbReference type="Google" id="ProtNLM"/>
    </source>
</evidence>
<proteinExistence type="predicted"/>
<dbReference type="EMBL" id="JAPFFF010000015">
    <property type="protein sequence ID" value="KAK8866297.1"/>
    <property type="molecule type" value="Genomic_DNA"/>
</dbReference>
<dbReference type="SUPFAM" id="SSF81901">
    <property type="entry name" value="HCP-like"/>
    <property type="match status" value="1"/>
</dbReference>
<dbReference type="InterPro" id="IPR011009">
    <property type="entry name" value="Kinase-like_dom_sf"/>
</dbReference>
<dbReference type="InterPro" id="IPR011990">
    <property type="entry name" value="TPR-like_helical_dom_sf"/>
</dbReference>
<accession>A0ABR2IMU4</accession>
<dbReference type="Pfam" id="PF13181">
    <property type="entry name" value="TPR_8"/>
    <property type="match status" value="1"/>
</dbReference>
<protein>
    <recommendedName>
        <fullName evidence="3">Serine-threonine/tyrosine-protein kinase catalytic domain-containing protein</fullName>
    </recommendedName>
</protein>
<evidence type="ECO:0000313" key="2">
    <source>
        <dbReference type="Proteomes" id="UP001470230"/>
    </source>
</evidence>
<name>A0ABR2IMU4_9EUKA</name>
<dbReference type="PANTHER" id="PTHR11102:SF160">
    <property type="entry name" value="ERAD-ASSOCIATED E3 UBIQUITIN-PROTEIN LIGASE COMPONENT HRD3"/>
    <property type="match status" value="1"/>
</dbReference>
<dbReference type="InterPro" id="IPR050767">
    <property type="entry name" value="Sel1_AlgK"/>
</dbReference>
<dbReference type="SUPFAM" id="SSF56112">
    <property type="entry name" value="Protein kinase-like (PK-like)"/>
    <property type="match status" value="1"/>
</dbReference>
<dbReference type="Gene3D" id="1.25.40.10">
    <property type="entry name" value="Tetratricopeptide repeat domain"/>
    <property type="match status" value="1"/>
</dbReference>
<sequence>MLNKKYRPSFTKEVPQCYKDLVIRCWCDNPIERPSFDQIVNELKYNDGYITEKVNKTEYFNYVNYIDEQQKSFVLKQFVDLDSLFERVKIVENEKFNKRIDFDLLHFFPYEMYVQLKEKESIDLVREAKDDPIKLFQLAKCLIEGGLNFPRNVQLGLKFMKKLINKIDENLRCKEALLYYIRMLIKGEVVPFNEKRVRKLLDKYLLDDKASYFFFHGKLNQKIGNYEKSKDFFMKSIQEKSLESAYECCKMTFKGQACEKSDADAVNLLKVLISKNFIRATYKYGKYLTNTDQVSVFNEGANYILDAANKGNIKACFLIGKILYDNKRTNESLPYFKASALKGHTKSLFYVAHILDNEESIDIFKKAADKGDIESIY</sequence>
<dbReference type="Proteomes" id="UP001470230">
    <property type="component" value="Unassembled WGS sequence"/>
</dbReference>
<organism evidence="1 2">
    <name type="scientific">Tritrichomonas musculus</name>
    <dbReference type="NCBI Taxonomy" id="1915356"/>
    <lineage>
        <taxon>Eukaryota</taxon>
        <taxon>Metamonada</taxon>
        <taxon>Parabasalia</taxon>
        <taxon>Tritrichomonadida</taxon>
        <taxon>Tritrichomonadidae</taxon>
        <taxon>Tritrichomonas</taxon>
    </lineage>
</organism>
<dbReference type="InterPro" id="IPR019734">
    <property type="entry name" value="TPR_rpt"/>
</dbReference>
<dbReference type="Gene3D" id="1.10.510.10">
    <property type="entry name" value="Transferase(Phosphotransferase) domain 1"/>
    <property type="match status" value="1"/>
</dbReference>
<evidence type="ECO:0000313" key="1">
    <source>
        <dbReference type="EMBL" id="KAK8866297.1"/>
    </source>
</evidence>
<dbReference type="PANTHER" id="PTHR11102">
    <property type="entry name" value="SEL-1-LIKE PROTEIN"/>
    <property type="match status" value="1"/>
</dbReference>